<protein>
    <submittedName>
        <fullName evidence="1">16986_t:CDS:1</fullName>
    </submittedName>
</protein>
<accession>A0ACA9R084</accession>
<evidence type="ECO:0000313" key="1">
    <source>
        <dbReference type="EMBL" id="CAG8771417.1"/>
    </source>
</evidence>
<dbReference type="EMBL" id="CAJVPW010054301">
    <property type="protein sequence ID" value="CAG8771417.1"/>
    <property type="molecule type" value="Genomic_DNA"/>
</dbReference>
<gene>
    <name evidence="1" type="ORF">SPELUC_LOCUS15801</name>
</gene>
<feature type="non-terminal residue" evidence="1">
    <location>
        <position position="1"/>
    </location>
</feature>
<proteinExistence type="predicted"/>
<name>A0ACA9R084_9GLOM</name>
<organism evidence="1 2">
    <name type="scientific">Cetraspora pellucida</name>
    <dbReference type="NCBI Taxonomy" id="1433469"/>
    <lineage>
        <taxon>Eukaryota</taxon>
        <taxon>Fungi</taxon>
        <taxon>Fungi incertae sedis</taxon>
        <taxon>Mucoromycota</taxon>
        <taxon>Glomeromycotina</taxon>
        <taxon>Glomeromycetes</taxon>
        <taxon>Diversisporales</taxon>
        <taxon>Gigasporaceae</taxon>
        <taxon>Cetraspora</taxon>
    </lineage>
</organism>
<dbReference type="Proteomes" id="UP000789366">
    <property type="component" value="Unassembled WGS sequence"/>
</dbReference>
<keyword evidence="2" id="KW-1185">Reference proteome</keyword>
<reference evidence="1" key="1">
    <citation type="submission" date="2021-06" db="EMBL/GenBank/DDBJ databases">
        <authorList>
            <person name="Kallberg Y."/>
            <person name="Tangrot J."/>
            <person name="Rosling A."/>
        </authorList>
    </citation>
    <scope>NUCLEOTIDE SEQUENCE</scope>
    <source>
        <strain evidence="1">28 12/20/2015</strain>
    </source>
</reference>
<evidence type="ECO:0000313" key="2">
    <source>
        <dbReference type="Proteomes" id="UP000789366"/>
    </source>
</evidence>
<comment type="caution">
    <text evidence="1">The sequence shown here is derived from an EMBL/GenBank/DDBJ whole genome shotgun (WGS) entry which is preliminary data.</text>
</comment>
<sequence>CKEKRAMPKESCKEKVLHQKNHEENYKRKATPREKATKKKSHSKGKGCKEKELCQVKESCE</sequence>